<name>A0ABQ3GBH1_9BURK</name>
<protein>
    <recommendedName>
        <fullName evidence="1">GYF domain-containing protein</fullName>
    </recommendedName>
</protein>
<dbReference type="Pfam" id="PF14237">
    <property type="entry name" value="GYF_2"/>
    <property type="match status" value="1"/>
</dbReference>
<keyword evidence="3" id="KW-1185">Reference proteome</keyword>
<proteinExistence type="predicted"/>
<gene>
    <name evidence="2" type="ORF">GCM10007320_55810</name>
</gene>
<accession>A0ABQ3GBH1</accession>
<dbReference type="EMBL" id="BMYK01000028">
    <property type="protein sequence ID" value="GHC99317.1"/>
    <property type="molecule type" value="Genomic_DNA"/>
</dbReference>
<dbReference type="Proteomes" id="UP000626210">
    <property type="component" value="Unassembled WGS sequence"/>
</dbReference>
<comment type="caution">
    <text evidence="2">The sequence shown here is derived from an EMBL/GenBank/DDBJ whole genome shotgun (WGS) entry which is preliminary data.</text>
</comment>
<evidence type="ECO:0000313" key="3">
    <source>
        <dbReference type="Proteomes" id="UP000626210"/>
    </source>
</evidence>
<reference evidence="3" key="1">
    <citation type="journal article" date="2019" name="Int. J. Syst. Evol. Microbiol.">
        <title>The Global Catalogue of Microorganisms (GCM) 10K type strain sequencing project: providing services to taxonomists for standard genome sequencing and annotation.</title>
        <authorList>
            <consortium name="The Broad Institute Genomics Platform"/>
            <consortium name="The Broad Institute Genome Sequencing Center for Infectious Disease"/>
            <person name="Wu L."/>
            <person name="Ma J."/>
        </authorList>
    </citation>
    <scope>NUCLEOTIDE SEQUENCE [LARGE SCALE GENOMIC DNA]</scope>
    <source>
        <strain evidence="3">KCTC 23314</strain>
    </source>
</reference>
<feature type="domain" description="GYF" evidence="1">
    <location>
        <begin position="11"/>
        <end position="47"/>
    </location>
</feature>
<evidence type="ECO:0000313" key="2">
    <source>
        <dbReference type="EMBL" id="GHC99317.1"/>
    </source>
</evidence>
<sequence>MNTFDAPDGSWWYMAAQEKHGPVATERLQQLHAAGRIAADTLVWCQEPSPMAAAWQPLHRVLARRLQPPLALLQASAEARALDRQRP</sequence>
<dbReference type="InterPro" id="IPR025640">
    <property type="entry name" value="GYF_2"/>
</dbReference>
<evidence type="ECO:0000259" key="1">
    <source>
        <dbReference type="Pfam" id="PF14237"/>
    </source>
</evidence>
<dbReference type="RefSeq" id="WP_189690154.1">
    <property type="nucleotide sequence ID" value="NZ_BMYK01000028.1"/>
</dbReference>
<organism evidence="2 3">
    <name type="scientific">Pseudorhodoferax aquiterrae</name>
    <dbReference type="NCBI Taxonomy" id="747304"/>
    <lineage>
        <taxon>Bacteria</taxon>
        <taxon>Pseudomonadati</taxon>
        <taxon>Pseudomonadota</taxon>
        <taxon>Betaproteobacteria</taxon>
        <taxon>Burkholderiales</taxon>
        <taxon>Comamonadaceae</taxon>
    </lineage>
</organism>